<gene>
    <name evidence="1" type="ORF">L4923_09805</name>
</gene>
<dbReference type="Proteomes" id="UP001201701">
    <property type="component" value="Unassembled WGS sequence"/>
</dbReference>
<dbReference type="Gene3D" id="2.30.110.10">
    <property type="entry name" value="Electron Transport, Fmn-binding Protein, Chain A"/>
    <property type="match status" value="1"/>
</dbReference>
<sequence>MYQPPHFNETRPEVLHALIRAHPLGLLISNSVGGPVADPIPFLLDAEIDTHGKLRAHLAKANPHWRLLADNPANKVLIVFQGSDAYVTPSWYETKRQTGKVVPTWNYAIVQVRGTAKIIDDGAWLARQIADLTGQHEDGREQAWAVTDAPPDFIQAQIKGIVGLEITIEDITGKWKVSQNRPIADREGVARGLDHEASPQSPDMATLVRRYGGLNGE</sequence>
<keyword evidence="2" id="KW-1185">Reference proteome</keyword>
<protein>
    <submittedName>
        <fullName evidence="1">FMN-binding negative transcriptional regulator</fullName>
    </submittedName>
</protein>
<proteinExistence type="predicted"/>
<dbReference type="Pfam" id="PF04299">
    <property type="entry name" value="FMN_bind_2"/>
    <property type="match status" value="1"/>
</dbReference>
<name>A0ABS9QD25_9HYPH</name>
<dbReference type="PIRSF" id="PIRSF010372">
    <property type="entry name" value="PaiB"/>
    <property type="match status" value="1"/>
</dbReference>
<organism evidence="1 2">
    <name type="scientific">Mesorhizobium retamae</name>
    <dbReference type="NCBI Taxonomy" id="2912854"/>
    <lineage>
        <taxon>Bacteria</taxon>
        <taxon>Pseudomonadati</taxon>
        <taxon>Pseudomonadota</taxon>
        <taxon>Alphaproteobacteria</taxon>
        <taxon>Hyphomicrobiales</taxon>
        <taxon>Phyllobacteriaceae</taxon>
        <taxon>Mesorhizobium</taxon>
    </lineage>
</organism>
<dbReference type="PANTHER" id="PTHR35802:SF1">
    <property type="entry name" value="PROTEASE SYNTHASE AND SPORULATION PROTEIN PAI 2"/>
    <property type="match status" value="1"/>
</dbReference>
<dbReference type="InterPro" id="IPR007396">
    <property type="entry name" value="TR_PAI2-type"/>
</dbReference>
<evidence type="ECO:0000313" key="2">
    <source>
        <dbReference type="Proteomes" id="UP001201701"/>
    </source>
</evidence>
<accession>A0ABS9QD25</accession>
<reference evidence="1 2" key="1">
    <citation type="submission" date="2022-02" db="EMBL/GenBank/DDBJ databases">
        <title>Draft genome sequence of Mezorhizobium retamae strain IRAMC:0171 isolated from Retama raetam nodules.</title>
        <authorList>
            <person name="Bengaied R."/>
            <person name="Sbissi I."/>
            <person name="Huber K."/>
            <person name="Ghodbane F."/>
            <person name="Nouioui I."/>
            <person name="Tarhouni M."/>
            <person name="Gtari M."/>
        </authorList>
    </citation>
    <scope>NUCLEOTIDE SEQUENCE [LARGE SCALE GENOMIC DNA]</scope>
    <source>
        <strain evidence="1 2">IRAMC:0171</strain>
    </source>
</reference>
<evidence type="ECO:0000313" key="1">
    <source>
        <dbReference type="EMBL" id="MCG7505315.1"/>
    </source>
</evidence>
<dbReference type="InterPro" id="IPR012349">
    <property type="entry name" value="Split_barrel_FMN-bd"/>
</dbReference>
<dbReference type="PANTHER" id="PTHR35802">
    <property type="entry name" value="PROTEASE SYNTHASE AND SPORULATION PROTEIN PAI 2"/>
    <property type="match status" value="1"/>
</dbReference>
<comment type="caution">
    <text evidence="1">The sequence shown here is derived from an EMBL/GenBank/DDBJ whole genome shotgun (WGS) entry which is preliminary data.</text>
</comment>
<dbReference type="RefSeq" id="WP_239364204.1">
    <property type="nucleotide sequence ID" value="NZ_JAKREW010000006.1"/>
</dbReference>
<dbReference type="EMBL" id="JAKREW010000006">
    <property type="protein sequence ID" value="MCG7505315.1"/>
    <property type="molecule type" value="Genomic_DNA"/>
</dbReference>
<dbReference type="SUPFAM" id="SSF50475">
    <property type="entry name" value="FMN-binding split barrel"/>
    <property type="match status" value="1"/>
</dbReference>